<protein>
    <submittedName>
        <fullName evidence="2">Uncharacterized protein</fullName>
    </submittedName>
</protein>
<dbReference type="AlphaFoldDB" id="A0A4C1ZY92"/>
<evidence type="ECO:0000313" key="3">
    <source>
        <dbReference type="Proteomes" id="UP000299102"/>
    </source>
</evidence>
<sequence>MELEGSDDETGSLEAPSLDLKSQSWLNYISGQFQIAIDFCFDVTRPWVLALNSAPHPVFNFYTLHKVTRLHLKNSLLRAQRGSFSYLLCPPTAALGQVRSRKSSYGALLWRARRERACATDAGAPRPPAPSKHFMCVIGHNNADAQFRPEGTGFISTTNTRPYRTFLIGDIGFERYRMHCRFERNRSSLGRNRTHDVLKTIEGYEETNTRSRIKFAKEYCMHRGRHRGRPQISNTQTTEITFSNWPGGEHRRGTDRRE</sequence>
<reference evidence="2 3" key="1">
    <citation type="journal article" date="2019" name="Commun. Biol.">
        <title>The bagworm genome reveals a unique fibroin gene that provides high tensile strength.</title>
        <authorList>
            <person name="Kono N."/>
            <person name="Nakamura H."/>
            <person name="Ohtoshi R."/>
            <person name="Tomita M."/>
            <person name="Numata K."/>
            <person name="Arakawa K."/>
        </authorList>
    </citation>
    <scope>NUCLEOTIDE SEQUENCE [LARGE SCALE GENOMIC DNA]</scope>
</reference>
<evidence type="ECO:0000313" key="2">
    <source>
        <dbReference type="EMBL" id="GBP91959.1"/>
    </source>
</evidence>
<keyword evidence="3" id="KW-1185">Reference proteome</keyword>
<feature type="compositionally biased region" description="Basic and acidic residues" evidence="1">
    <location>
        <begin position="248"/>
        <end position="258"/>
    </location>
</feature>
<organism evidence="2 3">
    <name type="scientific">Eumeta variegata</name>
    <name type="common">Bagworm moth</name>
    <name type="synonym">Eumeta japonica</name>
    <dbReference type="NCBI Taxonomy" id="151549"/>
    <lineage>
        <taxon>Eukaryota</taxon>
        <taxon>Metazoa</taxon>
        <taxon>Ecdysozoa</taxon>
        <taxon>Arthropoda</taxon>
        <taxon>Hexapoda</taxon>
        <taxon>Insecta</taxon>
        <taxon>Pterygota</taxon>
        <taxon>Neoptera</taxon>
        <taxon>Endopterygota</taxon>
        <taxon>Lepidoptera</taxon>
        <taxon>Glossata</taxon>
        <taxon>Ditrysia</taxon>
        <taxon>Tineoidea</taxon>
        <taxon>Psychidae</taxon>
        <taxon>Oiketicinae</taxon>
        <taxon>Eumeta</taxon>
    </lineage>
</organism>
<feature type="compositionally biased region" description="Polar residues" evidence="1">
    <location>
        <begin position="231"/>
        <end position="244"/>
    </location>
</feature>
<comment type="caution">
    <text evidence="2">The sequence shown here is derived from an EMBL/GenBank/DDBJ whole genome shotgun (WGS) entry which is preliminary data.</text>
</comment>
<proteinExistence type="predicted"/>
<dbReference type="Proteomes" id="UP000299102">
    <property type="component" value="Unassembled WGS sequence"/>
</dbReference>
<accession>A0A4C1ZY92</accession>
<gene>
    <name evidence="2" type="ORF">EVAR_60829_1</name>
</gene>
<dbReference type="EMBL" id="BGZK01002226">
    <property type="protein sequence ID" value="GBP91959.1"/>
    <property type="molecule type" value="Genomic_DNA"/>
</dbReference>
<feature type="region of interest" description="Disordered" evidence="1">
    <location>
        <begin position="225"/>
        <end position="258"/>
    </location>
</feature>
<evidence type="ECO:0000256" key="1">
    <source>
        <dbReference type="SAM" id="MobiDB-lite"/>
    </source>
</evidence>
<name>A0A4C1ZY92_EUMVA</name>